<feature type="transmembrane region" description="Helical" evidence="7">
    <location>
        <begin position="152"/>
        <end position="169"/>
    </location>
</feature>
<dbReference type="InterPro" id="IPR003439">
    <property type="entry name" value="ABC_transporter-like_ATP-bd"/>
</dbReference>
<dbReference type="GO" id="GO:0015421">
    <property type="term" value="F:ABC-type oligopeptide transporter activity"/>
    <property type="evidence" value="ECO:0007669"/>
    <property type="project" value="TreeGrafter"/>
</dbReference>
<dbReference type="InterPro" id="IPR003593">
    <property type="entry name" value="AAA+_ATPase"/>
</dbReference>
<dbReference type="InterPro" id="IPR039421">
    <property type="entry name" value="Type_1_exporter"/>
</dbReference>
<keyword evidence="6 7" id="KW-0472">Membrane</keyword>
<gene>
    <name evidence="10" type="ORF">GX355_02065</name>
</gene>
<proteinExistence type="predicted"/>
<dbReference type="PROSITE" id="PS50929">
    <property type="entry name" value="ABC_TM1F"/>
    <property type="match status" value="1"/>
</dbReference>
<feature type="transmembrane region" description="Helical" evidence="7">
    <location>
        <begin position="125"/>
        <end position="146"/>
    </location>
</feature>
<dbReference type="InterPro" id="IPR011527">
    <property type="entry name" value="ABC1_TM_dom"/>
</dbReference>
<dbReference type="Pfam" id="PF00005">
    <property type="entry name" value="ABC_tran"/>
    <property type="match status" value="1"/>
</dbReference>
<feature type="domain" description="ABC transporter" evidence="8">
    <location>
        <begin position="317"/>
        <end position="538"/>
    </location>
</feature>
<evidence type="ECO:0000256" key="5">
    <source>
        <dbReference type="ARBA" id="ARBA00022989"/>
    </source>
</evidence>
<dbReference type="SMART" id="SM00382">
    <property type="entry name" value="AAA"/>
    <property type="match status" value="1"/>
</dbReference>
<comment type="subcellular location">
    <subcellularLocation>
        <location evidence="1">Cell membrane</location>
        <topology evidence="1">Multi-pass membrane protein</topology>
    </subcellularLocation>
</comment>
<dbReference type="Gene3D" id="3.40.50.300">
    <property type="entry name" value="P-loop containing nucleotide triphosphate hydrolases"/>
    <property type="match status" value="1"/>
</dbReference>
<dbReference type="GO" id="GO:0005886">
    <property type="term" value="C:plasma membrane"/>
    <property type="evidence" value="ECO:0007669"/>
    <property type="project" value="UniProtKB-SubCell"/>
</dbReference>
<dbReference type="Gene3D" id="1.20.1560.10">
    <property type="entry name" value="ABC transporter type 1, transmembrane domain"/>
    <property type="match status" value="1"/>
</dbReference>
<protein>
    <submittedName>
        <fullName evidence="10">ABC transporter ATP-binding protein</fullName>
    </submittedName>
</protein>
<accession>A0A7X8GZB2</accession>
<dbReference type="PROSITE" id="PS50893">
    <property type="entry name" value="ABC_TRANSPORTER_2"/>
    <property type="match status" value="1"/>
</dbReference>
<organism evidence="10 11">
    <name type="scientific">Globicatella sulfidifaciens</name>
    <dbReference type="NCBI Taxonomy" id="136093"/>
    <lineage>
        <taxon>Bacteria</taxon>
        <taxon>Bacillati</taxon>
        <taxon>Bacillota</taxon>
        <taxon>Bacilli</taxon>
        <taxon>Lactobacillales</taxon>
        <taxon>Aerococcaceae</taxon>
        <taxon>Globicatella</taxon>
    </lineage>
</organism>
<evidence type="ECO:0000256" key="1">
    <source>
        <dbReference type="ARBA" id="ARBA00004651"/>
    </source>
</evidence>
<keyword evidence="2 7" id="KW-0812">Transmembrane</keyword>
<evidence type="ECO:0000313" key="10">
    <source>
        <dbReference type="EMBL" id="NLJ17624.1"/>
    </source>
</evidence>
<dbReference type="RefSeq" id="WP_276646411.1">
    <property type="nucleotide sequence ID" value="NZ_JAAYSM010000062.1"/>
</dbReference>
<keyword evidence="4 10" id="KW-0067">ATP-binding</keyword>
<dbReference type="InterPro" id="IPR036640">
    <property type="entry name" value="ABC1_TM_sf"/>
</dbReference>
<dbReference type="Proteomes" id="UP000541058">
    <property type="component" value="Unassembled WGS sequence"/>
</dbReference>
<feature type="transmembrane region" description="Helical" evidence="7">
    <location>
        <begin position="251"/>
        <end position="272"/>
    </location>
</feature>
<evidence type="ECO:0000313" key="11">
    <source>
        <dbReference type="Proteomes" id="UP000541058"/>
    </source>
</evidence>
<dbReference type="SUPFAM" id="SSF52540">
    <property type="entry name" value="P-loop containing nucleoside triphosphate hydrolases"/>
    <property type="match status" value="1"/>
</dbReference>
<evidence type="ECO:0000256" key="2">
    <source>
        <dbReference type="ARBA" id="ARBA00022692"/>
    </source>
</evidence>
<dbReference type="GO" id="GO:0005524">
    <property type="term" value="F:ATP binding"/>
    <property type="evidence" value="ECO:0007669"/>
    <property type="project" value="UniProtKB-KW"/>
</dbReference>
<dbReference type="PANTHER" id="PTHR43394:SF1">
    <property type="entry name" value="ATP-BINDING CASSETTE SUB-FAMILY B MEMBER 10, MITOCHONDRIAL"/>
    <property type="match status" value="1"/>
</dbReference>
<dbReference type="SUPFAM" id="SSF90123">
    <property type="entry name" value="ABC transporter transmembrane region"/>
    <property type="match status" value="1"/>
</dbReference>
<evidence type="ECO:0000259" key="8">
    <source>
        <dbReference type="PROSITE" id="PS50893"/>
    </source>
</evidence>
<sequence length="539" mass="61819">MNIKDLIRLLPKKKLMLLLFFKIYLSAFNVFFSWMMQIALESVLEGFMGKQWLIASIGMIGGAITYILIDYFFKITLKQLFQSLTNSLSEIFIGYCLSNREFLANTDEGKFLAFFSNDLDIIGSYIEFGLIPLLDMGIMLLFGVFYVTIQSWHFGILFIGVALGVFMVNRKLSKALEENFGIYITKNDTFIQFIEQVYHLIPSFKFFDTHQWFFEKYTNYVNDRREAFNKYNTIYANLYTITEGMIKLMDILMLTVGLIFVSRGSLTLPVLIGVRNAGLGSILYPAGTLPELFRYYGQYRVSLERLSISISDEGSSIKLEDQELANPIVLPISLQIKQVNLSDDRTLRNIEAQLNPTGMTFIVGPSGAGKSSLIKILMGLNQNFEGNLFYGKQLFDPTHYRFGYAPQKNVLFRASLRDNLTLGDKSISDNQIVEICQKLNIWELIKCNSNELDAIYEPGHEWSNGQMRRLNIARALLLPSDMIILDEPFSDLDLENQHRVIKIMRELSVNKPVVLITHTFDFIRAEDYIIKVGDINVLD</sequence>
<comment type="caution">
    <text evidence="10">The sequence shown here is derived from an EMBL/GenBank/DDBJ whole genome shotgun (WGS) entry which is preliminary data.</text>
</comment>
<evidence type="ECO:0000256" key="4">
    <source>
        <dbReference type="ARBA" id="ARBA00022840"/>
    </source>
</evidence>
<dbReference type="AlphaFoldDB" id="A0A7X8GZB2"/>
<feature type="transmembrane region" description="Helical" evidence="7">
    <location>
        <begin position="52"/>
        <end position="73"/>
    </location>
</feature>
<feature type="transmembrane region" description="Helical" evidence="7">
    <location>
        <begin position="21"/>
        <end position="40"/>
    </location>
</feature>
<name>A0A7X8GZB2_9LACT</name>
<keyword evidence="3" id="KW-0547">Nucleotide-binding</keyword>
<evidence type="ECO:0000256" key="3">
    <source>
        <dbReference type="ARBA" id="ARBA00022741"/>
    </source>
</evidence>
<dbReference type="PANTHER" id="PTHR43394">
    <property type="entry name" value="ATP-DEPENDENT PERMEASE MDL1, MITOCHONDRIAL"/>
    <property type="match status" value="1"/>
</dbReference>
<feature type="domain" description="ABC transmembrane type-1" evidence="9">
    <location>
        <begin position="26"/>
        <end position="274"/>
    </location>
</feature>
<reference evidence="10 11" key="1">
    <citation type="journal article" date="2020" name="Biotechnol. Biofuels">
        <title>New insights from the biogas microbiome by comprehensive genome-resolved metagenomics of nearly 1600 species originating from multiple anaerobic digesters.</title>
        <authorList>
            <person name="Campanaro S."/>
            <person name="Treu L."/>
            <person name="Rodriguez-R L.M."/>
            <person name="Kovalovszki A."/>
            <person name="Ziels R.M."/>
            <person name="Maus I."/>
            <person name="Zhu X."/>
            <person name="Kougias P.G."/>
            <person name="Basile A."/>
            <person name="Luo G."/>
            <person name="Schluter A."/>
            <person name="Konstantinidis K.T."/>
            <person name="Angelidaki I."/>
        </authorList>
    </citation>
    <scope>NUCLEOTIDE SEQUENCE [LARGE SCALE GENOMIC DNA]</scope>
    <source>
        <strain evidence="10">AS23ysBPME_34</strain>
    </source>
</reference>
<keyword evidence="5 7" id="KW-1133">Transmembrane helix</keyword>
<dbReference type="EMBL" id="JAAYSM010000062">
    <property type="protein sequence ID" value="NLJ17624.1"/>
    <property type="molecule type" value="Genomic_DNA"/>
</dbReference>
<evidence type="ECO:0000256" key="7">
    <source>
        <dbReference type="SAM" id="Phobius"/>
    </source>
</evidence>
<dbReference type="Pfam" id="PF00664">
    <property type="entry name" value="ABC_membrane"/>
    <property type="match status" value="1"/>
</dbReference>
<evidence type="ECO:0000256" key="6">
    <source>
        <dbReference type="ARBA" id="ARBA00023136"/>
    </source>
</evidence>
<evidence type="ECO:0000259" key="9">
    <source>
        <dbReference type="PROSITE" id="PS50929"/>
    </source>
</evidence>
<dbReference type="GO" id="GO:0016887">
    <property type="term" value="F:ATP hydrolysis activity"/>
    <property type="evidence" value="ECO:0007669"/>
    <property type="project" value="InterPro"/>
</dbReference>
<dbReference type="InterPro" id="IPR027417">
    <property type="entry name" value="P-loop_NTPase"/>
</dbReference>